<organism evidence="10 11">
    <name type="scientific">Candidatus Kerfeldbacteria bacterium RIFCSPHIGHO2_02_FULL_42_14</name>
    <dbReference type="NCBI Taxonomy" id="1798540"/>
    <lineage>
        <taxon>Bacteria</taxon>
        <taxon>Candidatus Kerfeldiibacteriota</taxon>
    </lineage>
</organism>
<comment type="caution">
    <text evidence="10">The sequence shown here is derived from an EMBL/GenBank/DDBJ whole genome shotgun (WGS) entry which is preliminary data.</text>
</comment>
<evidence type="ECO:0000256" key="6">
    <source>
        <dbReference type="ARBA" id="ARBA00023056"/>
    </source>
</evidence>
<protein>
    <recommendedName>
        <fullName evidence="7">Glycogen synthase</fullName>
        <ecNumber evidence="7">2.4.1.21</ecNumber>
    </recommendedName>
    <alternativeName>
        <fullName evidence="7">Starch [bacterial glycogen] synthase</fullName>
    </alternativeName>
</protein>
<comment type="pathway">
    <text evidence="7">Glycan biosynthesis; glycogen biosynthesis.</text>
</comment>
<feature type="domain" description="Glycosyl transferase family 1" evidence="8">
    <location>
        <begin position="303"/>
        <end position="442"/>
    </location>
</feature>
<dbReference type="EC" id="2.4.1.21" evidence="7"/>
<dbReference type="SUPFAM" id="SSF53756">
    <property type="entry name" value="UDP-Glycosyltransferase/glycogen phosphorylase"/>
    <property type="match status" value="1"/>
</dbReference>
<evidence type="ECO:0000259" key="8">
    <source>
        <dbReference type="Pfam" id="PF00534"/>
    </source>
</evidence>
<dbReference type="InterPro" id="IPR001296">
    <property type="entry name" value="Glyco_trans_1"/>
</dbReference>
<dbReference type="AlphaFoldDB" id="A0A1G2ATY8"/>
<dbReference type="STRING" id="1798540.A3B74_00780"/>
<feature type="domain" description="Starch synthase catalytic" evidence="9">
    <location>
        <begin position="2"/>
        <end position="246"/>
    </location>
</feature>
<comment type="similarity">
    <text evidence="3 7">Belongs to the glycosyltransferase 1 family. Bacterial/plant glycogen synthase subfamily.</text>
</comment>
<dbReference type="PANTHER" id="PTHR45825:SF11">
    <property type="entry name" value="ALPHA AMYLASE DOMAIN-CONTAINING PROTEIN"/>
    <property type="match status" value="1"/>
</dbReference>
<evidence type="ECO:0000313" key="11">
    <source>
        <dbReference type="Proteomes" id="UP000177165"/>
    </source>
</evidence>
<keyword evidence="4 7" id="KW-0328">Glycosyltransferase</keyword>
<dbReference type="InterPro" id="IPR013534">
    <property type="entry name" value="Starch_synth_cat_dom"/>
</dbReference>
<comment type="catalytic activity">
    <reaction evidence="1 7">
        <text>[(1-&gt;4)-alpha-D-glucosyl](n) + ADP-alpha-D-glucose = [(1-&gt;4)-alpha-D-glucosyl](n+1) + ADP + H(+)</text>
        <dbReference type="Rhea" id="RHEA:18189"/>
        <dbReference type="Rhea" id="RHEA-COMP:9584"/>
        <dbReference type="Rhea" id="RHEA-COMP:9587"/>
        <dbReference type="ChEBI" id="CHEBI:15378"/>
        <dbReference type="ChEBI" id="CHEBI:15444"/>
        <dbReference type="ChEBI" id="CHEBI:57498"/>
        <dbReference type="ChEBI" id="CHEBI:456216"/>
        <dbReference type="EC" id="2.4.1.21"/>
    </reaction>
</comment>
<dbReference type="UniPathway" id="UPA00164"/>
<dbReference type="InterPro" id="IPR011835">
    <property type="entry name" value="GS/SS"/>
</dbReference>
<gene>
    <name evidence="7" type="primary">glgA</name>
    <name evidence="10" type="ORF">A3B74_00780</name>
</gene>
<dbReference type="EMBL" id="MHKB01000009">
    <property type="protein sequence ID" value="OGY79447.1"/>
    <property type="molecule type" value="Genomic_DNA"/>
</dbReference>
<sequence>MRVLFIASELNPLAKVGGLADVIGALPKALKKQGVDVRIMIPKYSMIDPKQYPMQRIARRIPVRLYNRTYLVNVFTTKLPGTSITVYLIDQKDFFADGGVYYSKTALVGTFKEIERFLFFGRAALESLPHLGWKPDILHCNDWHTAFIPVWLKTIYCCHHPFYASLRTLYTIHNLANQGIGDLKLLKVANVSTRALPSLERDARNNDIDLMVQGILTSDAINTVSPTYVKEILTPEYGERLDPVLKLRQRDLYGILNGIDTDVFNPSTDVHIRQRYSVKSFEQKQINKAALQQMCGFHVDPRVPVFGMVSRLTHQKGFDLLIKLRKELIKLPMQLVILGTGDATIEKALVALSKRSSRTMCIFLKFDAKLAQMIYAGSDFFLMPSRFEPCGLGQMIAMRYGTPPVVRSTGGLADTVRHLKTGVVFHDYAAKALLAALHTAIRIYHNPHVYTALAKAGMRQDLSWGSSAQVYMRLYRKLLASHS</sequence>
<comment type="function">
    <text evidence="2 7">Synthesizes alpha-1,4-glucan chains using ADP-glucose.</text>
</comment>
<accession>A0A1G2ATY8</accession>
<dbReference type="Pfam" id="PF08323">
    <property type="entry name" value="Glyco_transf_5"/>
    <property type="match status" value="1"/>
</dbReference>
<reference evidence="10 11" key="1">
    <citation type="journal article" date="2016" name="Nat. Commun.">
        <title>Thousands of microbial genomes shed light on interconnected biogeochemical processes in an aquifer system.</title>
        <authorList>
            <person name="Anantharaman K."/>
            <person name="Brown C.T."/>
            <person name="Hug L.A."/>
            <person name="Sharon I."/>
            <person name="Castelle C.J."/>
            <person name="Probst A.J."/>
            <person name="Thomas B.C."/>
            <person name="Singh A."/>
            <person name="Wilkins M.J."/>
            <person name="Karaoz U."/>
            <person name="Brodie E.L."/>
            <person name="Williams K.H."/>
            <person name="Hubbard S.S."/>
            <person name="Banfield J.F."/>
        </authorList>
    </citation>
    <scope>NUCLEOTIDE SEQUENCE [LARGE SCALE GENOMIC DNA]</scope>
</reference>
<evidence type="ECO:0000256" key="2">
    <source>
        <dbReference type="ARBA" id="ARBA00002764"/>
    </source>
</evidence>
<keyword evidence="5 7" id="KW-0808">Transferase</keyword>
<dbReference type="GO" id="GO:0005978">
    <property type="term" value="P:glycogen biosynthetic process"/>
    <property type="evidence" value="ECO:0007669"/>
    <property type="project" value="UniProtKB-UniRule"/>
</dbReference>
<dbReference type="PANTHER" id="PTHR45825">
    <property type="entry name" value="GRANULE-BOUND STARCH SYNTHASE 1, CHLOROPLASTIC/AMYLOPLASTIC"/>
    <property type="match status" value="1"/>
</dbReference>
<evidence type="ECO:0000256" key="4">
    <source>
        <dbReference type="ARBA" id="ARBA00022676"/>
    </source>
</evidence>
<feature type="binding site" evidence="7">
    <location>
        <position position="15"/>
    </location>
    <ligand>
        <name>ADP-alpha-D-glucose</name>
        <dbReference type="ChEBI" id="CHEBI:57498"/>
    </ligand>
</feature>
<dbReference type="NCBIfam" id="TIGR02095">
    <property type="entry name" value="glgA"/>
    <property type="match status" value="1"/>
</dbReference>
<dbReference type="GO" id="GO:0009011">
    <property type="term" value="F:alpha-1,4-glucan glucosyltransferase (ADP-glucose donor) activity"/>
    <property type="evidence" value="ECO:0007669"/>
    <property type="project" value="UniProtKB-UniRule"/>
</dbReference>
<evidence type="ECO:0000256" key="3">
    <source>
        <dbReference type="ARBA" id="ARBA00010281"/>
    </source>
</evidence>
<keyword evidence="6 7" id="KW-0320">Glycogen biosynthesis</keyword>
<name>A0A1G2ATY8_9BACT</name>
<dbReference type="Proteomes" id="UP000177165">
    <property type="component" value="Unassembled WGS sequence"/>
</dbReference>
<dbReference type="HAMAP" id="MF_00484">
    <property type="entry name" value="Glycogen_synth"/>
    <property type="match status" value="1"/>
</dbReference>
<dbReference type="CDD" id="cd03791">
    <property type="entry name" value="GT5_Glycogen_synthase_DULL1-like"/>
    <property type="match status" value="1"/>
</dbReference>
<evidence type="ECO:0000256" key="5">
    <source>
        <dbReference type="ARBA" id="ARBA00022679"/>
    </source>
</evidence>
<dbReference type="GO" id="GO:0004373">
    <property type="term" value="F:alpha-1,4-glucan glucosyltransferase (UDP-glucose donor) activity"/>
    <property type="evidence" value="ECO:0007669"/>
    <property type="project" value="InterPro"/>
</dbReference>
<evidence type="ECO:0000256" key="7">
    <source>
        <dbReference type="HAMAP-Rule" id="MF_00484"/>
    </source>
</evidence>
<dbReference type="Pfam" id="PF00534">
    <property type="entry name" value="Glycos_transf_1"/>
    <property type="match status" value="1"/>
</dbReference>
<proteinExistence type="inferred from homology"/>
<evidence type="ECO:0000256" key="1">
    <source>
        <dbReference type="ARBA" id="ARBA00001478"/>
    </source>
</evidence>
<evidence type="ECO:0000313" key="10">
    <source>
        <dbReference type="EMBL" id="OGY79447.1"/>
    </source>
</evidence>
<evidence type="ECO:0000259" key="9">
    <source>
        <dbReference type="Pfam" id="PF08323"/>
    </source>
</evidence>
<dbReference type="Gene3D" id="3.40.50.2000">
    <property type="entry name" value="Glycogen Phosphorylase B"/>
    <property type="match status" value="2"/>
</dbReference>